<feature type="region of interest" description="Disordered" evidence="1">
    <location>
        <begin position="1"/>
        <end position="29"/>
    </location>
</feature>
<feature type="region of interest" description="Disordered" evidence="1">
    <location>
        <begin position="68"/>
        <end position="180"/>
    </location>
</feature>
<organism evidence="2 3">
    <name type="scientific">Schizophyllum amplum</name>
    <dbReference type="NCBI Taxonomy" id="97359"/>
    <lineage>
        <taxon>Eukaryota</taxon>
        <taxon>Fungi</taxon>
        <taxon>Dikarya</taxon>
        <taxon>Basidiomycota</taxon>
        <taxon>Agaricomycotina</taxon>
        <taxon>Agaricomycetes</taxon>
        <taxon>Agaricomycetidae</taxon>
        <taxon>Agaricales</taxon>
        <taxon>Schizophyllaceae</taxon>
        <taxon>Schizophyllum</taxon>
    </lineage>
</organism>
<feature type="compositionally biased region" description="Acidic residues" evidence="1">
    <location>
        <begin position="127"/>
        <end position="153"/>
    </location>
</feature>
<evidence type="ECO:0000313" key="3">
    <source>
        <dbReference type="Proteomes" id="UP000320762"/>
    </source>
</evidence>
<feature type="compositionally biased region" description="Acidic residues" evidence="1">
    <location>
        <begin position="10"/>
        <end position="26"/>
    </location>
</feature>
<keyword evidence="3" id="KW-1185">Reference proteome</keyword>
<sequence>MPPSIATEPDLTEIEDSLTDIEESDTESQNVVTARALTARALIAHPSAASVHLFQDRIVCVCGAESDMPEKSEDAGIAAAAPSPVSAGRFHAGKKRAHSDVEEESDDGARDVEVEGQYSDCSSLTEPSDDDQSDEEEEDEASDGDEPESEEETYPATRTSWCTGRTNPVSGMPQLGGRRR</sequence>
<evidence type="ECO:0000256" key="1">
    <source>
        <dbReference type="SAM" id="MobiDB-lite"/>
    </source>
</evidence>
<dbReference type="AlphaFoldDB" id="A0A550C9C9"/>
<dbReference type="EMBL" id="VDMD01000016">
    <property type="protein sequence ID" value="TRM61410.1"/>
    <property type="molecule type" value="Genomic_DNA"/>
</dbReference>
<gene>
    <name evidence="2" type="ORF">BD626DRAFT_597999</name>
</gene>
<evidence type="ECO:0000313" key="2">
    <source>
        <dbReference type="EMBL" id="TRM61410.1"/>
    </source>
</evidence>
<accession>A0A550C9C9</accession>
<dbReference type="Proteomes" id="UP000320762">
    <property type="component" value="Unassembled WGS sequence"/>
</dbReference>
<reference evidence="2 3" key="1">
    <citation type="journal article" date="2019" name="New Phytol.">
        <title>Comparative genomics reveals unique wood-decay strategies and fruiting body development in the Schizophyllaceae.</title>
        <authorList>
            <person name="Almasi E."/>
            <person name="Sahu N."/>
            <person name="Krizsan K."/>
            <person name="Balint B."/>
            <person name="Kovacs G.M."/>
            <person name="Kiss B."/>
            <person name="Cseklye J."/>
            <person name="Drula E."/>
            <person name="Henrissat B."/>
            <person name="Nagy I."/>
            <person name="Chovatia M."/>
            <person name="Adam C."/>
            <person name="LaButti K."/>
            <person name="Lipzen A."/>
            <person name="Riley R."/>
            <person name="Grigoriev I.V."/>
            <person name="Nagy L.G."/>
        </authorList>
    </citation>
    <scope>NUCLEOTIDE SEQUENCE [LARGE SCALE GENOMIC DNA]</scope>
    <source>
        <strain evidence="2 3">NL-1724</strain>
    </source>
</reference>
<comment type="caution">
    <text evidence="2">The sequence shown here is derived from an EMBL/GenBank/DDBJ whole genome shotgun (WGS) entry which is preliminary data.</text>
</comment>
<name>A0A550C9C9_9AGAR</name>
<feature type="compositionally biased region" description="Polar residues" evidence="1">
    <location>
        <begin position="156"/>
        <end position="169"/>
    </location>
</feature>
<protein>
    <submittedName>
        <fullName evidence="2">Uncharacterized protein</fullName>
    </submittedName>
</protein>
<proteinExistence type="predicted"/>